<keyword evidence="7" id="KW-1185">Reference proteome</keyword>
<feature type="compositionally biased region" description="Basic and acidic residues" evidence="3">
    <location>
        <begin position="497"/>
        <end position="510"/>
    </location>
</feature>
<evidence type="ECO:0000256" key="1">
    <source>
        <dbReference type="ARBA" id="ARBA00022737"/>
    </source>
</evidence>
<keyword evidence="1" id="KW-0677">Repeat</keyword>
<name>A0A3D8HGB1_9BACT</name>
<dbReference type="SMART" id="SM00028">
    <property type="entry name" value="TPR"/>
    <property type="match status" value="6"/>
</dbReference>
<dbReference type="Pfam" id="PF13431">
    <property type="entry name" value="TPR_17"/>
    <property type="match status" value="1"/>
</dbReference>
<protein>
    <submittedName>
        <fullName evidence="5">Uncharacterized protein</fullName>
    </submittedName>
</protein>
<dbReference type="PANTHER" id="PTHR44943">
    <property type="entry name" value="CELLULOSE SYNTHASE OPERON PROTEIN C"/>
    <property type="match status" value="1"/>
</dbReference>
<dbReference type="InterPro" id="IPR051685">
    <property type="entry name" value="Ycf3/AcsC/BcsC/TPR_MFPF"/>
</dbReference>
<reference evidence="5 6" key="1">
    <citation type="submission" date="2018-07" db="EMBL/GenBank/DDBJ databases">
        <title>Parabacteroides acidifaciens nov. sp., isolated from human feces.</title>
        <authorList>
            <person name="Wang Y.J."/>
        </authorList>
    </citation>
    <scope>NUCLEOTIDE SEQUENCE [LARGE SCALE GENOMIC DNA]</scope>
    <source>
        <strain evidence="5 6">426-9</strain>
    </source>
</reference>
<dbReference type="EMBL" id="QREV01000011">
    <property type="protein sequence ID" value="RDU49941.1"/>
    <property type="molecule type" value="Genomic_DNA"/>
</dbReference>
<organism evidence="5 6">
    <name type="scientific">Parabacteroides acidifaciens</name>
    <dbReference type="NCBI Taxonomy" id="2290935"/>
    <lineage>
        <taxon>Bacteria</taxon>
        <taxon>Pseudomonadati</taxon>
        <taxon>Bacteroidota</taxon>
        <taxon>Bacteroidia</taxon>
        <taxon>Bacteroidales</taxon>
        <taxon>Tannerellaceae</taxon>
        <taxon>Parabacteroides</taxon>
    </lineage>
</organism>
<feature type="region of interest" description="Disordered" evidence="3">
    <location>
        <begin position="476"/>
        <end position="510"/>
    </location>
</feature>
<evidence type="ECO:0000256" key="3">
    <source>
        <dbReference type="SAM" id="MobiDB-lite"/>
    </source>
</evidence>
<evidence type="ECO:0000313" key="4">
    <source>
        <dbReference type="EMBL" id="MBC8601392.1"/>
    </source>
</evidence>
<keyword evidence="2" id="KW-0802">TPR repeat</keyword>
<proteinExistence type="predicted"/>
<dbReference type="SUPFAM" id="SSF48452">
    <property type="entry name" value="TPR-like"/>
    <property type="match status" value="2"/>
</dbReference>
<dbReference type="InterPro" id="IPR019734">
    <property type="entry name" value="TPR_rpt"/>
</dbReference>
<dbReference type="EMBL" id="JACRTI010000011">
    <property type="protein sequence ID" value="MBC8601392.1"/>
    <property type="molecule type" value="Genomic_DNA"/>
</dbReference>
<dbReference type="Proteomes" id="UP000629596">
    <property type="component" value="Unassembled WGS sequence"/>
</dbReference>
<evidence type="ECO:0000313" key="7">
    <source>
        <dbReference type="Proteomes" id="UP000629596"/>
    </source>
</evidence>
<dbReference type="InterPro" id="IPR011990">
    <property type="entry name" value="TPR-like_helical_dom_sf"/>
</dbReference>
<dbReference type="AlphaFoldDB" id="A0A3D8HGB1"/>
<dbReference type="Proteomes" id="UP000256321">
    <property type="component" value="Unassembled WGS sequence"/>
</dbReference>
<gene>
    <name evidence="5" type="ORF">DWU89_06760</name>
    <name evidence="4" type="ORF">H8784_06605</name>
</gene>
<accession>A0A3D8HGB1</accession>
<reference evidence="4 7" key="2">
    <citation type="submission" date="2020-08" db="EMBL/GenBank/DDBJ databases">
        <title>Genome public.</title>
        <authorList>
            <person name="Liu C."/>
            <person name="Sun Q."/>
        </authorList>
    </citation>
    <scope>NUCLEOTIDE SEQUENCE [LARGE SCALE GENOMIC DNA]</scope>
    <source>
        <strain evidence="4 7">426_9</strain>
    </source>
</reference>
<evidence type="ECO:0000313" key="5">
    <source>
        <dbReference type="EMBL" id="RDU49941.1"/>
    </source>
</evidence>
<sequence length="510" mass="57977">MCLALCSLSVFGQEQIPTLQELVNRKQFAAAVARAGSLTPADSADYATMSAIGQAYEGLLQYRDAYACYQYCYRMDTTSYDALSSVARMAMNLGKASVAQDCFQKVLQNDSTDFFANYQLGRLYVQLGDYENAIRRFDVLRNQDTAVVNPVIYRNLADCYMKINAIDSATICYFQAHDANRENAGLASALVNCLLRQGGPNVLDAIEVCDTALYYNPGNHALMGNKAMAYYMNKNYEEADSIYEVLLAEKDSSFFTLKYGGAARYLSERAFDAIPLLEKAYLKDTADVETTLLLGAALGKTYDRKRALELFDRAEQLMRPNEALANMLLFSRGETLWADGQGYKADAMFYKAWLENKDRLDLLFRIDRQYGNWGVVDYGTDERKSRALFIKNLFLNECFRTRRKTEGFHAYRRFLQYMYEEAFFQNKKELVMIAPNGKRSKLAVEDLKTLIDRLPEIPANEKKFMDEMDAAIKKSREMKKNGQTDTALFNAGRKAVQKAEQEGEAKQKEN</sequence>
<dbReference type="Gene3D" id="1.25.40.10">
    <property type="entry name" value="Tetratricopeptide repeat domain"/>
    <property type="match status" value="3"/>
</dbReference>
<evidence type="ECO:0000313" key="6">
    <source>
        <dbReference type="Proteomes" id="UP000256321"/>
    </source>
</evidence>
<dbReference type="PANTHER" id="PTHR44943:SF8">
    <property type="entry name" value="TPR REPEAT-CONTAINING PROTEIN MJ0263"/>
    <property type="match status" value="1"/>
</dbReference>
<comment type="caution">
    <text evidence="5">The sequence shown here is derived from an EMBL/GenBank/DDBJ whole genome shotgun (WGS) entry which is preliminary data.</text>
</comment>
<evidence type="ECO:0000256" key="2">
    <source>
        <dbReference type="ARBA" id="ARBA00022803"/>
    </source>
</evidence>